<dbReference type="EMBL" id="CP017075">
    <property type="protein sequence ID" value="AOR76450.1"/>
    <property type="molecule type" value="Genomic_DNA"/>
</dbReference>
<keyword evidence="3" id="KW-1185">Reference proteome</keyword>
<dbReference type="InterPro" id="IPR019288">
    <property type="entry name" value="3'-5'_exonuclease_PolB-like"/>
</dbReference>
<proteinExistence type="predicted"/>
<dbReference type="SUPFAM" id="SSF53098">
    <property type="entry name" value="Ribonuclease H-like"/>
    <property type="match status" value="1"/>
</dbReference>
<dbReference type="KEGG" id="nre:BES08_06570"/>
<evidence type="ECO:0000313" key="3">
    <source>
        <dbReference type="Proteomes" id="UP000094626"/>
    </source>
</evidence>
<reference evidence="3" key="1">
    <citation type="journal article" date="2017" name="J. Biotechnol.">
        <title>Complete genome sequence of Novosphingobium resinovorum SA1, a versatile xenobiotic-degrading bacterium capable of utilizing sulfanilic acid.</title>
        <authorList>
            <person name="Hegedus B."/>
            <person name="Kos P.B."/>
            <person name="Balint B."/>
            <person name="Maroti G."/>
            <person name="Gan H.M."/>
            <person name="Perei K."/>
            <person name="Rakhely G."/>
        </authorList>
    </citation>
    <scope>NUCLEOTIDE SEQUENCE [LARGE SCALE GENOMIC DNA]</scope>
    <source>
        <strain evidence="3">SA1</strain>
    </source>
</reference>
<feature type="domain" description="Predicted 3'-5' exonuclease PolB-like" evidence="1">
    <location>
        <begin position="63"/>
        <end position="224"/>
    </location>
</feature>
<accession>A0A1D8A310</accession>
<dbReference type="Pfam" id="PF10108">
    <property type="entry name" value="DNA_pol_B_exo2"/>
    <property type="match status" value="1"/>
</dbReference>
<dbReference type="AlphaFoldDB" id="A0A1D8A310"/>
<organism evidence="2 3">
    <name type="scientific">Novosphingobium resinovorum</name>
    <dbReference type="NCBI Taxonomy" id="158500"/>
    <lineage>
        <taxon>Bacteria</taxon>
        <taxon>Pseudomonadati</taxon>
        <taxon>Pseudomonadota</taxon>
        <taxon>Alphaproteobacteria</taxon>
        <taxon>Sphingomonadales</taxon>
        <taxon>Sphingomonadaceae</taxon>
        <taxon>Novosphingobium</taxon>
    </lineage>
</organism>
<dbReference type="Proteomes" id="UP000094626">
    <property type="component" value="Chromosome"/>
</dbReference>
<dbReference type="OrthoDB" id="7426030at2"/>
<evidence type="ECO:0000259" key="1">
    <source>
        <dbReference type="Pfam" id="PF10108"/>
    </source>
</evidence>
<dbReference type="InterPro" id="IPR012337">
    <property type="entry name" value="RNaseH-like_sf"/>
</dbReference>
<name>A0A1D8A310_9SPHN</name>
<sequence>MFIDSFPPRVADARLPFVVLDTESEYDLDVHDRYLAAERFTDDDKVALHPRDAREDPRVHPRWPCQRITAMSWLILRDTSDGLVPERMETRGRPEQDEGQIIAAFLTDMQQLGPARLVTWGGFAADMPPIMLAAMAAGLTMPDSLSGLLSPWQRSRSGHIDLMSEISGGAARPHMAEVAAKLNIPCKLTCRPDLVSRLMTRGKWSDVKSVAEGDCLTLTAILMAWKHLGGAGASMLEGTRRLSKFVADHLGHRHYASTWIEHGEHALRDAFAREADKLAALAPHLAD</sequence>
<dbReference type="RefSeq" id="WP_069707905.1">
    <property type="nucleotide sequence ID" value="NZ_CP017075.1"/>
</dbReference>
<gene>
    <name evidence="2" type="ORF">BES08_06570</name>
</gene>
<protein>
    <recommendedName>
        <fullName evidence="1">Predicted 3'-5' exonuclease PolB-like domain-containing protein</fullName>
    </recommendedName>
</protein>
<evidence type="ECO:0000313" key="2">
    <source>
        <dbReference type="EMBL" id="AOR76450.1"/>
    </source>
</evidence>